<evidence type="ECO:0000313" key="2">
    <source>
        <dbReference type="EMBL" id="VAW23778.1"/>
    </source>
</evidence>
<proteinExistence type="predicted"/>
<evidence type="ECO:0000256" key="1">
    <source>
        <dbReference type="SAM" id="Phobius"/>
    </source>
</evidence>
<feature type="transmembrane region" description="Helical" evidence="1">
    <location>
        <begin position="366"/>
        <end position="383"/>
    </location>
</feature>
<feature type="transmembrane region" description="Helical" evidence="1">
    <location>
        <begin position="42"/>
        <end position="63"/>
    </location>
</feature>
<dbReference type="AlphaFoldDB" id="A0A3B0U0G6"/>
<feature type="transmembrane region" description="Helical" evidence="1">
    <location>
        <begin position="116"/>
        <end position="141"/>
    </location>
</feature>
<keyword evidence="1" id="KW-0472">Membrane</keyword>
<feature type="transmembrane region" description="Helical" evidence="1">
    <location>
        <begin position="253"/>
        <end position="275"/>
    </location>
</feature>
<name>A0A3B0U0G6_9ZZZZ</name>
<feature type="transmembrane region" description="Helical" evidence="1">
    <location>
        <begin position="395"/>
        <end position="414"/>
    </location>
</feature>
<dbReference type="EMBL" id="UOEO01000246">
    <property type="protein sequence ID" value="VAW23778.1"/>
    <property type="molecule type" value="Genomic_DNA"/>
</dbReference>
<gene>
    <name evidence="2" type="ORF">MNBD_ALPHA12-118</name>
</gene>
<feature type="transmembrane region" description="Helical" evidence="1">
    <location>
        <begin position="12"/>
        <end position="30"/>
    </location>
</feature>
<feature type="transmembrane region" description="Helical" evidence="1">
    <location>
        <begin position="147"/>
        <end position="169"/>
    </location>
</feature>
<dbReference type="Gene3D" id="1.20.1740.10">
    <property type="entry name" value="Amino acid/polyamine transporter I"/>
    <property type="match status" value="1"/>
</dbReference>
<sequence length="416" mass="44511">MGFGDLGLGDLGFGDIILLAGAVLAAIVLFHPLLMRWDVWRAIVTPLASIIGSGFLVSGPILAHASGQLAWLAMLALCAVGYLYGSVMRHNIINIEPALAHEPARVMVVLERFSDIALVFAYFISVAFYLTLFAAFALRVGNIVDQFWIKLLTSSVLAALGLLGFFRGLRALERVEEYSVGFKLSIILGLIGALFVLTMVAMKAGNFSWPELTSQGGWRETRILLGLVILVQGFETSRYLGRAYDAEMRVKTMRVAQWISTAIYLAFIVLATRYFTGKLAQSGGETAIIDLLAPVGVLVAPLLIAAAMASQLSAAVADMNGSAGLLAEVSAGRFNPRWGYALAAIAAIAIVWSADIFSIITLASKAFLLYYGLQSVQAVLAIVSGKSQARRWRGFVYGFGAVLALLIIVLAIPAGA</sequence>
<protein>
    <submittedName>
        <fullName evidence="2">Uncharacterized protein</fullName>
    </submittedName>
</protein>
<reference evidence="2" key="1">
    <citation type="submission" date="2018-06" db="EMBL/GenBank/DDBJ databases">
        <authorList>
            <person name="Zhirakovskaya E."/>
        </authorList>
    </citation>
    <scope>NUCLEOTIDE SEQUENCE</scope>
</reference>
<feature type="transmembrane region" description="Helical" evidence="1">
    <location>
        <begin position="181"/>
        <end position="202"/>
    </location>
</feature>
<organism evidence="2">
    <name type="scientific">hydrothermal vent metagenome</name>
    <dbReference type="NCBI Taxonomy" id="652676"/>
    <lineage>
        <taxon>unclassified sequences</taxon>
        <taxon>metagenomes</taxon>
        <taxon>ecological metagenomes</taxon>
    </lineage>
</organism>
<keyword evidence="1" id="KW-0812">Transmembrane</keyword>
<accession>A0A3B0U0G6</accession>
<feature type="transmembrane region" description="Helical" evidence="1">
    <location>
        <begin position="69"/>
        <end position="87"/>
    </location>
</feature>
<feature type="transmembrane region" description="Helical" evidence="1">
    <location>
        <begin position="222"/>
        <end position="241"/>
    </location>
</feature>
<keyword evidence="1" id="KW-1133">Transmembrane helix</keyword>
<feature type="transmembrane region" description="Helical" evidence="1">
    <location>
        <begin position="338"/>
        <end position="360"/>
    </location>
</feature>
<feature type="transmembrane region" description="Helical" evidence="1">
    <location>
        <begin position="295"/>
        <end position="317"/>
    </location>
</feature>